<dbReference type="GO" id="GO:0005829">
    <property type="term" value="C:cytosol"/>
    <property type="evidence" value="ECO:0007669"/>
    <property type="project" value="TreeGrafter"/>
</dbReference>
<evidence type="ECO:0000256" key="1">
    <source>
        <dbReference type="ARBA" id="ARBA00003850"/>
    </source>
</evidence>
<feature type="binding site" evidence="12 17">
    <location>
        <position position="416"/>
    </location>
    <ligand>
        <name>Zn(2+)</name>
        <dbReference type="ChEBI" id="CHEBI:29105"/>
    </ligand>
</feature>
<evidence type="ECO:0000256" key="12">
    <source>
        <dbReference type="HAMAP-Rule" id="MF_01024"/>
    </source>
</evidence>
<organism evidence="19 20">
    <name type="scientific">Psychroflexus salarius</name>
    <dbReference type="NCBI Taxonomy" id="1155689"/>
    <lineage>
        <taxon>Bacteria</taxon>
        <taxon>Pseudomonadati</taxon>
        <taxon>Bacteroidota</taxon>
        <taxon>Flavobacteriia</taxon>
        <taxon>Flavobacteriales</taxon>
        <taxon>Flavobacteriaceae</taxon>
        <taxon>Psychroflexus</taxon>
    </lineage>
</organism>
<dbReference type="Pfam" id="PF00815">
    <property type="entry name" value="Histidinol_dh"/>
    <property type="match status" value="1"/>
</dbReference>
<proteinExistence type="inferred from homology"/>
<dbReference type="FunFam" id="3.40.50.1980:FF:000001">
    <property type="entry name" value="Histidinol dehydrogenase"/>
    <property type="match status" value="1"/>
</dbReference>
<dbReference type="GO" id="GO:0004399">
    <property type="term" value="F:histidinol dehydrogenase activity"/>
    <property type="evidence" value="ECO:0007669"/>
    <property type="project" value="UniProtKB-UniRule"/>
</dbReference>
<feature type="binding site" evidence="12 16">
    <location>
        <position position="234"/>
    </location>
    <ligand>
        <name>substrate</name>
    </ligand>
</feature>
<keyword evidence="6 12" id="KW-0479">Metal-binding</keyword>
<evidence type="ECO:0000256" key="15">
    <source>
        <dbReference type="PIRSR" id="PIRSR000099-2"/>
    </source>
</evidence>
<dbReference type="GO" id="GO:0008270">
    <property type="term" value="F:zinc ion binding"/>
    <property type="evidence" value="ECO:0007669"/>
    <property type="project" value="UniProtKB-UniRule"/>
</dbReference>
<dbReference type="InterPro" id="IPR012131">
    <property type="entry name" value="Hstdl_DH"/>
</dbReference>
<dbReference type="Proteomes" id="UP000184462">
    <property type="component" value="Unassembled WGS sequence"/>
</dbReference>
<evidence type="ECO:0000256" key="7">
    <source>
        <dbReference type="ARBA" id="ARBA00022833"/>
    </source>
</evidence>
<dbReference type="Gene3D" id="3.40.50.1980">
    <property type="entry name" value="Nitrogenase molybdenum iron protein domain"/>
    <property type="match status" value="2"/>
</dbReference>
<evidence type="ECO:0000313" key="19">
    <source>
        <dbReference type="EMBL" id="SHE31208.1"/>
    </source>
</evidence>
<dbReference type="GO" id="GO:0051287">
    <property type="term" value="F:NAD binding"/>
    <property type="evidence" value="ECO:0007669"/>
    <property type="project" value="InterPro"/>
</dbReference>
<evidence type="ECO:0000256" key="6">
    <source>
        <dbReference type="ARBA" id="ARBA00022723"/>
    </source>
</evidence>
<comment type="catalytic activity">
    <reaction evidence="11 12">
        <text>L-histidinol + 2 NAD(+) + H2O = L-histidine + 2 NADH + 3 H(+)</text>
        <dbReference type="Rhea" id="RHEA:20641"/>
        <dbReference type="ChEBI" id="CHEBI:15377"/>
        <dbReference type="ChEBI" id="CHEBI:15378"/>
        <dbReference type="ChEBI" id="CHEBI:57540"/>
        <dbReference type="ChEBI" id="CHEBI:57595"/>
        <dbReference type="ChEBI" id="CHEBI:57699"/>
        <dbReference type="ChEBI" id="CHEBI:57945"/>
        <dbReference type="EC" id="1.1.1.23"/>
    </reaction>
</comment>
<dbReference type="UniPathway" id="UPA00031">
    <property type="reaction ID" value="UER00014"/>
</dbReference>
<feature type="binding site" evidence="12 17">
    <location>
        <position position="357"/>
    </location>
    <ligand>
        <name>Zn(2+)</name>
        <dbReference type="ChEBI" id="CHEBI:29105"/>
    </ligand>
</feature>
<feature type="binding site" evidence="12 16">
    <location>
        <position position="259"/>
    </location>
    <ligand>
        <name>substrate</name>
    </ligand>
</feature>
<dbReference type="RefSeq" id="WP_073190617.1">
    <property type="nucleotide sequence ID" value="NZ_FQTW01000001.1"/>
</dbReference>
<dbReference type="InterPro" id="IPR022695">
    <property type="entry name" value="Histidinol_DH_monofunct"/>
</dbReference>
<dbReference type="CDD" id="cd06572">
    <property type="entry name" value="Histidinol_dh"/>
    <property type="match status" value="1"/>
</dbReference>
<feature type="binding site" evidence="12 16">
    <location>
        <position position="357"/>
    </location>
    <ligand>
        <name>substrate</name>
    </ligand>
</feature>
<evidence type="ECO:0000256" key="8">
    <source>
        <dbReference type="ARBA" id="ARBA00023002"/>
    </source>
</evidence>
<feature type="binding site" evidence="12 16">
    <location>
        <position position="256"/>
    </location>
    <ligand>
        <name>substrate</name>
    </ligand>
</feature>
<dbReference type="PANTHER" id="PTHR21256">
    <property type="entry name" value="HISTIDINOL DEHYDROGENASE HDH"/>
    <property type="match status" value="1"/>
</dbReference>
<dbReference type="GO" id="GO:0000105">
    <property type="term" value="P:L-histidine biosynthetic process"/>
    <property type="evidence" value="ECO:0007669"/>
    <property type="project" value="UniProtKB-UniRule"/>
</dbReference>
<evidence type="ECO:0000256" key="5">
    <source>
        <dbReference type="ARBA" id="ARBA00022605"/>
    </source>
</evidence>
<feature type="binding site" evidence="12 16">
    <location>
        <position position="324"/>
    </location>
    <ligand>
        <name>substrate</name>
    </ligand>
</feature>
<dbReference type="Gene3D" id="1.20.5.1300">
    <property type="match status" value="1"/>
</dbReference>
<feature type="active site" description="Proton acceptor" evidence="12 14">
    <location>
        <position position="324"/>
    </location>
</feature>
<dbReference type="AlphaFoldDB" id="A0A1M4SGD0"/>
<evidence type="ECO:0000256" key="17">
    <source>
        <dbReference type="PIRSR" id="PIRSR000099-4"/>
    </source>
</evidence>
<dbReference type="PANTHER" id="PTHR21256:SF2">
    <property type="entry name" value="HISTIDINE BIOSYNTHESIS TRIFUNCTIONAL PROTEIN"/>
    <property type="match status" value="1"/>
</dbReference>
<keyword evidence="7 12" id="KW-0862">Zinc</keyword>
<keyword evidence="5 12" id="KW-0028">Amino-acid biosynthesis</keyword>
<feature type="active site" description="Proton acceptor" evidence="12 14">
    <location>
        <position position="323"/>
    </location>
</feature>
<evidence type="ECO:0000256" key="4">
    <source>
        <dbReference type="ARBA" id="ARBA00012965"/>
    </source>
</evidence>
<keyword evidence="9 12" id="KW-0520">NAD</keyword>
<comment type="similarity">
    <text evidence="3 12 13 18">Belongs to the histidinol dehydrogenase family.</text>
</comment>
<dbReference type="InterPro" id="IPR016161">
    <property type="entry name" value="Ald_DH/histidinol_DH"/>
</dbReference>
<dbReference type="HAMAP" id="MF_01024">
    <property type="entry name" value="HisD"/>
    <property type="match status" value="1"/>
</dbReference>
<comment type="pathway">
    <text evidence="2 12">Amino-acid biosynthesis; L-histidine biosynthesis; L-histidine from 5-phospho-alpha-D-ribose 1-diphosphate: step 9/9.</text>
</comment>
<keyword evidence="8 12" id="KW-0560">Oxidoreductase</keyword>
<feature type="binding site" evidence="12 15">
    <location>
        <position position="125"/>
    </location>
    <ligand>
        <name>NAD(+)</name>
        <dbReference type="ChEBI" id="CHEBI:57540"/>
    </ligand>
</feature>
<gene>
    <name evidence="12" type="primary">hisD</name>
    <name evidence="19" type="ORF">SAMN05444278_101142</name>
</gene>
<feature type="binding site" evidence="12 15">
    <location>
        <position position="210"/>
    </location>
    <ligand>
        <name>NAD(+)</name>
        <dbReference type="ChEBI" id="CHEBI:57540"/>
    </ligand>
</feature>
<feature type="binding site" evidence="12 16">
    <location>
        <position position="411"/>
    </location>
    <ligand>
        <name>substrate</name>
    </ligand>
</feature>
<dbReference type="SUPFAM" id="SSF53720">
    <property type="entry name" value="ALDH-like"/>
    <property type="match status" value="1"/>
</dbReference>
<dbReference type="InterPro" id="IPR001692">
    <property type="entry name" value="Histidinol_DH_CS"/>
</dbReference>
<accession>A0A1M4SGD0</accession>
<evidence type="ECO:0000256" key="2">
    <source>
        <dbReference type="ARBA" id="ARBA00004940"/>
    </source>
</evidence>
<protein>
    <recommendedName>
        <fullName evidence="4 12">Histidinol dehydrogenase</fullName>
        <shortName evidence="12">HDH</shortName>
        <ecNumber evidence="4 12">1.1.1.23</ecNumber>
    </recommendedName>
</protein>
<feature type="binding site" evidence="12 16">
    <location>
        <position position="416"/>
    </location>
    <ligand>
        <name>substrate</name>
    </ligand>
</feature>
<evidence type="ECO:0000313" key="20">
    <source>
        <dbReference type="Proteomes" id="UP000184462"/>
    </source>
</evidence>
<dbReference type="NCBIfam" id="TIGR00069">
    <property type="entry name" value="hisD"/>
    <property type="match status" value="1"/>
</dbReference>
<dbReference type="FunFam" id="3.40.50.1980:FF:000002">
    <property type="entry name" value="Histidinol dehydrogenase, chloroplastic"/>
    <property type="match status" value="1"/>
</dbReference>
<dbReference type="PRINTS" id="PR00083">
    <property type="entry name" value="HOLDHDRGNASE"/>
</dbReference>
<dbReference type="PIRSF" id="PIRSF000099">
    <property type="entry name" value="Histidinol_dh"/>
    <property type="match status" value="1"/>
</dbReference>
<sequence>MNTIKFPPKQDWAQILKRPTQSYNDLEQSVKSIFKDIQSHGDKAIQKYTEMFDGVKISNSVVSSNEFEAASDLVSTGLKEAIKLAYNNIYKFHEAQKSNNLAKVETQPGVICWQAKKPIDSVGLYIPGGSAPLFSSILMLAIPAKIAGCKTITLATPPQKDGSIHPAILYTAHLCGIKTVVKVGGIQAIAGFTFGTDSIPKAYKIFGPGNQYVTVAKQVATTFDVAIDMPAGPSELLVMADETAKPSFVASDLLSQAEHGKDSQVILVSTDNSFIEAVKLEIEAQIEVLPRVEIAEAAISNSKFILVNSFNEAAELINNYAPEHFIVATKDNNFFIDHIHNAGSVFIGDFTPESAGDYASGTNHTLPTNAYAKQYSGVNLDAFMKTITYQEINQTGIKNIGVAVELMAEAEGLQAHKNAMSKRLEAIKESVKS</sequence>
<evidence type="ECO:0000256" key="14">
    <source>
        <dbReference type="PIRSR" id="PIRSR000099-1"/>
    </source>
</evidence>
<evidence type="ECO:0000256" key="18">
    <source>
        <dbReference type="RuleBase" id="RU004175"/>
    </source>
</evidence>
<evidence type="ECO:0000256" key="13">
    <source>
        <dbReference type="PIRNR" id="PIRNR000099"/>
    </source>
</evidence>
<evidence type="ECO:0000256" key="9">
    <source>
        <dbReference type="ARBA" id="ARBA00023027"/>
    </source>
</evidence>
<dbReference type="EC" id="1.1.1.23" evidence="4 12"/>
<dbReference type="PROSITE" id="PS00611">
    <property type="entry name" value="HISOL_DEHYDROGENASE"/>
    <property type="match status" value="1"/>
</dbReference>
<keyword evidence="20" id="KW-1185">Reference proteome</keyword>
<evidence type="ECO:0000256" key="10">
    <source>
        <dbReference type="ARBA" id="ARBA00023102"/>
    </source>
</evidence>
<name>A0A1M4SGD0_9FLAO</name>
<reference evidence="19 20" key="1">
    <citation type="submission" date="2016-11" db="EMBL/GenBank/DDBJ databases">
        <authorList>
            <person name="Jaros S."/>
            <person name="Januszkiewicz K."/>
            <person name="Wedrychowicz H."/>
        </authorList>
    </citation>
    <scope>NUCLEOTIDE SEQUENCE [LARGE SCALE GENOMIC DNA]</scope>
    <source>
        <strain evidence="19 20">DSM 25661</strain>
    </source>
</reference>
<evidence type="ECO:0000256" key="11">
    <source>
        <dbReference type="ARBA" id="ARBA00049489"/>
    </source>
</evidence>
<feature type="binding site" evidence="12 15">
    <location>
        <position position="187"/>
    </location>
    <ligand>
        <name>NAD(+)</name>
        <dbReference type="ChEBI" id="CHEBI:57540"/>
    </ligand>
</feature>
<evidence type="ECO:0000256" key="16">
    <source>
        <dbReference type="PIRSR" id="PIRSR000099-3"/>
    </source>
</evidence>
<dbReference type="EMBL" id="FQTW01000001">
    <property type="protein sequence ID" value="SHE31208.1"/>
    <property type="molecule type" value="Genomic_DNA"/>
</dbReference>
<evidence type="ECO:0000256" key="3">
    <source>
        <dbReference type="ARBA" id="ARBA00010178"/>
    </source>
</evidence>
<feature type="binding site" evidence="12 17">
    <location>
        <position position="259"/>
    </location>
    <ligand>
        <name>Zn(2+)</name>
        <dbReference type="ChEBI" id="CHEBI:29105"/>
    </ligand>
</feature>
<dbReference type="OrthoDB" id="9805269at2"/>
<dbReference type="STRING" id="1155689.SAMN05444278_101142"/>
<feature type="binding site" evidence="12 17">
    <location>
        <position position="256"/>
    </location>
    <ligand>
        <name>Zn(2+)</name>
        <dbReference type="ChEBI" id="CHEBI:29105"/>
    </ligand>
</feature>
<keyword evidence="10 12" id="KW-0368">Histidine biosynthesis</keyword>
<comment type="cofactor">
    <cofactor evidence="12 17">
        <name>Zn(2+)</name>
        <dbReference type="ChEBI" id="CHEBI:29105"/>
    </cofactor>
    <text evidence="12 17">Binds 1 zinc ion per subunit.</text>
</comment>
<comment type="function">
    <text evidence="1 12">Catalyzes the sequential NAD-dependent oxidations of L-histidinol to L-histidinaldehyde and then to L-histidine.</text>
</comment>